<protein>
    <submittedName>
        <fullName evidence="2">Uncharacterized protein</fullName>
    </submittedName>
</protein>
<evidence type="ECO:0000256" key="1">
    <source>
        <dbReference type="SAM" id="MobiDB-lite"/>
    </source>
</evidence>
<dbReference type="Gramene" id="GBG65942">
    <property type="protein sequence ID" value="GBG65942"/>
    <property type="gene ID" value="CBR_g54234"/>
</dbReference>
<name>A0A388K7B5_CHABU</name>
<dbReference type="AlphaFoldDB" id="A0A388K7B5"/>
<keyword evidence="3" id="KW-1185">Reference proteome</keyword>
<proteinExistence type="predicted"/>
<evidence type="ECO:0000313" key="3">
    <source>
        <dbReference type="Proteomes" id="UP000265515"/>
    </source>
</evidence>
<feature type="compositionally biased region" description="Basic and acidic residues" evidence="1">
    <location>
        <begin position="8"/>
        <end position="32"/>
    </location>
</feature>
<dbReference type="Proteomes" id="UP000265515">
    <property type="component" value="Unassembled WGS sequence"/>
</dbReference>
<reference evidence="2 3" key="1">
    <citation type="journal article" date="2018" name="Cell">
        <title>The Chara Genome: Secondary Complexity and Implications for Plant Terrestrialization.</title>
        <authorList>
            <person name="Nishiyama T."/>
            <person name="Sakayama H."/>
            <person name="Vries J.D."/>
            <person name="Buschmann H."/>
            <person name="Saint-Marcoux D."/>
            <person name="Ullrich K.K."/>
            <person name="Haas F.B."/>
            <person name="Vanderstraeten L."/>
            <person name="Becker D."/>
            <person name="Lang D."/>
            <person name="Vosolsobe S."/>
            <person name="Rombauts S."/>
            <person name="Wilhelmsson P.K.I."/>
            <person name="Janitza P."/>
            <person name="Kern R."/>
            <person name="Heyl A."/>
            <person name="Rumpler F."/>
            <person name="Villalobos L.I.A.C."/>
            <person name="Clay J.M."/>
            <person name="Skokan R."/>
            <person name="Toyoda A."/>
            <person name="Suzuki Y."/>
            <person name="Kagoshima H."/>
            <person name="Schijlen E."/>
            <person name="Tajeshwar N."/>
            <person name="Catarino B."/>
            <person name="Hetherington A.J."/>
            <person name="Saltykova A."/>
            <person name="Bonnot C."/>
            <person name="Breuninger H."/>
            <person name="Symeonidi A."/>
            <person name="Radhakrishnan G.V."/>
            <person name="Van Nieuwerburgh F."/>
            <person name="Deforce D."/>
            <person name="Chang C."/>
            <person name="Karol K.G."/>
            <person name="Hedrich R."/>
            <person name="Ulvskov P."/>
            <person name="Glockner G."/>
            <person name="Delwiche C.F."/>
            <person name="Petrasek J."/>
            <person name="Van de Peer Y."/>
            <person name="Friml J."/>
            <person name="Beilby M."/>
            <person name="Dolan L."/>
            <person name="Kohara Y."/>
            <person name="Sugano S."/>
            <person name="Fujiyama A."/>
            <person name="Delaux P.-M."/>
            <person name="Quint M."/>
            <person name="TheiBen G."/>
            <person name="Hagemann M."/>
            <person name="Harholt J."/>
            <person name="Dunand C."/>
            <person name="Zachgo S."/>
            <person name="Langdale J."/>
            <person name="Maumus F."/>
            <person name="Straeten D.V.D."/>
            <person name="Gould S.B."/>
            <person name="Rensing S.A."/>
        </authorList>
    </citation>
    <scope>NUCLEOTIDE SEQUENCE [LARGE SCALE GENOMIC DNA]</scope>
    <source>
        <strain evidence="2 3">S276</strain>
    </source>
</reference>
<comment type="caution">
    <text evidence="2">The sequence shown here is derived from an EMBL/GenBank/DDBJ whole genome shotgun (WGS) entry which is preliminary data.</text>
</comment>
<organism evidence="2 3">
    <name type="scientific">Chara braunii</name>
    <name type="common">Braun's stonewort</name>
    <dbReference type="NCBI Taxonomy" id="69332"/>
    <lineage>
        <taxon>Eukaryota</taxon>
        <taxon>Viridiplantae</taxon>
        <taxon>Streptophyta</taxon>
        <taxon>Charophyceae</taxon>
        <taxon>Charales</taxon>
        <taxon>Characeae</taxon>
        <taxon>Chara</taxon>
    </lineage>
</organism>
<sequence length="155" mass="16159">MRGGIWIRDGEEGSESRNGEGEVGMRDVRNPKTTDVGIAEGEVAIEKLSGWGSRDAGGSLDSGRKTDDAGIGEGEVEVGMEREEDVEMGRGGRRVGMGGGSRDAGWTQERVEGSGWGGGSRDARGSLDSGWGGGVGESEWGGGSRDAGWARLEDR</sequence>
<feature type="compositionally biased region" description="Acidic residues" evidence="1">
    <location>
        <begin position="74"/>
        <end position="86"/>
    </location>
</feature>
<evidence type="ECO:0000313" key="2">
    <source>
        <dbReference type="EMBL" id="GBG65942.1"/>
    </source>
</evidence>
<accession>A0A388K7B5</accession>
<feature type="region of interest" description="Disordered" evidence="1">
    <location>
        <begin position="1"/>
        <end position="155"/>
    </location>
</feature>
<dbReference type="EMBL" id="BFEA01000067">
    <property type="protein sequence ID" value="GBG65942.1"/>
    <property type="molecule type" value="Genomic_DNA"/>
</dbReference>
<gene>
    <name evidence="2" type="ORF">CBR_g54234</name>
</gene>
<feature type="compositionally biased region" description="Gly residues" evidence="1">
    <location>
        <begin position="130"/>
        <end position="145"/>
    </location>
</feature>